<evidence type="ECO:0000256" key="6">
    <source>
        <dbReference type="ARBA" id="ARBA00022989"/>
    </source>
</evidence>
<feature type="transmembrane region" description="Helical" evidence="8">
    <location>
        <begin position="242"/>
        <end position="267"/>
    </location>
</feature>
<keyword evidence="7 8" id="KW-0472">Membrane</keyword>
<dbReference type="NCBIfam" id="TIGR00688">
    <property type="entry name" value="rarD"/>
    <property type="match status" value="1"/>
</dbReference>
<feature type="transmembrane region" description="Helical" evidence="8">
    <location>
        <begin position="79"/>
        <end position="98"/>
    </location>
</feature>
<keyword evidence="3" id="KW-0813">Transport</keyword>
<evidence type="ECO:0000256" key="2">
    <source>
        <dbReference type="ARBA" id="ARBA00007362"/>
    </source>
</evidence>
<evidence type="ECO:0000256" key="1">
    <source>
        <dbReference type="ARBA" id="ARBA00004651"/>
    </source>
</evidence>
<accession>A0A383RGJ4</accession>
<keyword evidence="6 8" id="KW-1133">Transmembrane helix</keyword>
<evidence type="ECO:0000313" key="11">
    <source>
        <dbReference type="Proteomes" id="UP000304148"/>
    </source>
</evidence>
<keyword evidence="5 8" id="KW-0812">Transmembrane</keyword>
<evidence type="ECO:0000313" key="10">
    <source>
        <dbReference type="EMBL" id="SYX85791.1"/>
    </source>
</evidence>
<dbReference type="GO" id="GO:0005886">
    <property type="term" value="C:plasma membrane"/>
    <property type="evidence" value="ECO:0007669"/>
    <property type="project" value="UniProtKB-SubCell"/>
</dbReference>
<protein>
    <submittedName>
        <fullName evidence="10">Uncharacterized transporter YojE</fullName>
    </submittedName>
</protein>
<feature type="transmembrane region" description="Helical" evidence="8">
    <location>
        <begin position="273"/>
        <end position="294"/>
    </location>
</feature>
<evidence type="ECO:0000256" key="4">
    <source>
        <dbReference type="ARBA" id="ARBA00022475"/>
    </source>
</evidence>
<feature type="transmembrane region" description="Helical" evidence="8">
    <location>
        <begin position="185"/>
        <end position="203"/>
    </location>
</feature>
<evidence type="ECO:0000256" key="8">
    <source>
        <dbReference type="SAM" id="Phobius"/>
    </source>
</evidence>
<dbReference type="RefSeq" id="WP_138187686.1">
    <property type="nucleotide sequence ID" value="NZ_LS992241.1"/>
</dbReference>
<evidence type="ECO:0000259" key="9">
    <source>
        <dbReference type="Pfam" id="PF00892"/>
    </source>
</evidence>
<evidence type="ECO:0000256" key="3">
    <source>
        <dbReference type="ARBA" id="ARBA00022448"/>
    </source>
</evidence>
<name>A0A383RGJ4_PAEAL</name>
<evidence type="ECO:0000256" key="5">
    <source>
        <dbReference type="ARBA" id="ARBA00022692"/>
    </source>
</evidence>
<feature type="domain" description="EamA" evidence="9">
    <location>
        <begin position="10"/>
        <end position="150"/>
    </location>
</feature>
<feature type="transmembrane region" description="Helical" evidence="8">
    <location>
        <begin position="134"/>
        <end position="152"/>
    </location>
</feature>
<sequence length="317" mass="34884">MKQKQNHYATGIAAAGLSYIIWGFLPIYWKLLGSVPAAEVLAHRIIWSLVFMIVLLALLGKWKSTMAEIKQLLTHKKQAISIIVASVVISINWLVYIFAVESAHVVEASLGYYINPLLNVFLATFFLKERLTKTEWSAVGIAAAGVICLTVYYGSFPWAALTLATTFSCYGLIKKKVSVGPWTGLTVETLIMTPFALVFLFFFNPNGIPLWDKEASIIMLLMGAGIVTAIPLLLFATGAKRISFTLVGFLQYIAPTIMLLLGLFVFGEEFTTPQFLAFALIWIALAVFSLSRIVRNTKVSKQASQAQNSSDSSYSAS</sequence>
<dbReference type="PANTHER" id="PTHR22911:SF137">
    <property type="entry name" value="SOLUTE CARRIER FAMILY 35 MEMBER G2-RELATED"/>
    <property type="match status" value="1"/>
</dbReference>
<reference evidence="11" key="1">
    <citation type="submission" date="2018-08" db="EMBL/GenBank/DDBJ databases">
        <authorList>
            <person name="Chevrot R."/>
        </authorList>
    </citation>
    <scope>NUCLEOTIDE SEQUENCE [LARGE SCALE GENOMIC DNA]</scope>
</reference>
<feature type="domain" description="EamA" evidence="9">
    <location>
        <begin position="159"/>
        <end position="289"/>
    </location>
</feature>
<dbReference type="InterPro" id="IPR004626">
    <property type="entry name" value="RarD"/>
</dbReference>
<feature type="transmembrane region" description="Helical" evidence="8">
    <location>
        <begin position="215"/>
        <end position="235"/>
    </location>
</feature>
<dbReference type="EMBL" id="LS992241">
    <property type="protein sequence ID" value="SYX85791.1"/>
    <property type="molecule type" value="Genomic_DNA"/>
</dbReference>
<dbReference type="SUPFAM" id="SSF103481">
    <property type="entry name" value="Multidrug resistance efflux transporter EmrE"/>
    <property type="match status" value="2"/>
</dbReference>
<comment type="subcellular location">
    <subcellularLocation>
        <location evidence="1">Cell membrane</location>
        <topology evidence="1">Multi-pass membrane protein</topology>
    </subcellularLocation>
</comment>
<dbReference type="InterPro" id="IPR037185">
    <property type="entry name" value="EmrE-like"/>
</dbReference>
<dbReference type="Proteomes" id="UP000304148">
    <property type="component" value="Chromosome"/>
</dbReference>
<dbReference type="Pfam" id="PF00892">
    <property type="entry name" value="EamA"/>
    <property type="match status" value="2"/>
</dbReference>
<dbReference type="InterPro" id="IPR000620">
    <property type="entry name" value="EamA_dom"/>
</dbReference>
<evidence type="ECO:0000256" key="7">
    <source>
        <dbReference type="ARBA" id="ARBA00023136"/>
    </source>
</evidence>
<feature type="transmembrane region" description="Helical" evidence="8">
    <location>
        <begin position="7"/>
        <end position="29"/>
    </location>
</feature>
<gene>
    <name evidence="10" type="primary">yojE</name>
    <name evidence="10" type="ORF">PBLR_14213</name>
</gene>
<feature type="transmembrane region" description="Helical" evidence="8">
    <location>
        <begin position="41"/>
        <end position="59"/>
    </location>
</feature>
<organism evidence="10 11">
    <name type="scientific">Paenibacillus alvei</name>
    <name type="common">Bacillus alvei</name>
    <dbReference type="NCBI Taxonomy" id="44250"/>
    <lineage>
        <taxon>Bacteria</taxon>
        <taxon>Bacillati</taxon>
        <taxon>Bacillota</taxon>
        <taxon>Bacilli</taxon>
        <taxon>Bacillales</taxon>
        <taxon>Paenibacillaceae</taxon>
        <taxon>Paenibacillus</taxon>
    </lineage>
</organism>
<keyword evidence="4" id="KW-1003">Cell membrane</keyword>
<feature type="transmembrane region" description="Helical" evidence="8">
    <location>
        <begin position="110"/>
        <end position="127"/>
    </location>
</feature>
<comment type="similarity">
    <text evidence="2">Belongs to the EamA transporter family.</text>
</comment>
<proteinExistence type="inferred from homology"/>
<dbReference type="AlphaFoldDB" id="A0A383RGJ4"/>
<dbReference type="PANTHER" id="PTHR22911">
    <property type="entry name" value="ACYL-MALONYL CONDENSING ENZYME-RELATED"/>
    <property type="match status" value="1"/>
</dbReference>